<evidence type="ECO:0000313" key="4">
    <source>
        <dbReference type="Proteomes" id="UP000309734"/>
    </source>
</evidence>
<accession>A0A4S9X623</accession>
<comment type="caution">
    <text evidence="3">The sequence shown here is derived from an EMBL/GenBank/DDBJ whole genome shotgun (WGS) entry which is preliminary data.</text>
</comment>
<dbReference type="PROSITE" id="PS50181">
    <property type="entry name" value="FBOX"/>
    <property type="match status" value="1"/>
</dbReference>
<name>A0A4S9X623_AURPU</name>
<reference evidence="3 4" key="1">
    <citation type="submission" date="2018-10" db="EMBL/GenBank/DDBJ databases">
        <title>Fifty Aureobasidium pullulans genomes reveal a recombining polyextremotolerant generalist.</title>
        <authorList>
            <person name="Gostincar C."/>
            <person name="Turk M."/>
            <person name="Zajc J."/>
            <person name="Gunde-Cimerman N."/>
        </authorList>
    </citation>
    <scope>NUCLEOTIDE SEQUENCE [LARGE SCALE GENOMIC DNA]</scope>
    <source>
        <strain evidence="3 4">EXF-3519</strain>
    </source>
</reference>
<gene>
    <name evidence="3" type="ORF">D6C85_03550</name>
</gene>
<dbReference type="AlphaFoldDB" id="A0A4S9X623"/>
<sequence length="599" mass="66119">MSPTAKAANNGHHCPKAHGREGNCRPWQGGGSKPQHCVAHQKVCPLHHEKHLQTEPCPTCEKVLKFTGSRPPPVEHQPRDYRPSNPPSNQRRPSQPRNRGAKRSAGSRHGRGGNKGGNGQSKDESPRKRRRDTSMALTLPLELQQQIFQYLDPWSFYASRNVCRYWKYASRDAVTLANQLGQLPIEPTTWAKKADSKRRESVYDEAARALMLGMRVKASASSENSLSTRLDKSKLALSKDGKRAVSLHERTITHYDLSTPEPTVISTRPINDLRTAIGGGPWFKCAPTAMYELALSSDGRMLAIALERTIQIYDLSAPADSWPVSSYITSATGHYIAALDFEHNDSLLRVQLSNKGVVVYLGSPQEGNPGLEHWQDKGGLKHAFLDASKLALPSTEAVEGAPAVSQRLAGLQLLRPFANGWLVAAQKHATNVPSGSYCLAYVPFSQVHGHVLTAERAVTILEDLPVHLSEHIQHLWHDLPSAHINHPHFALSPNHSLLAMSENDSTATTSPSSNRVFLYRLPSAQKLMETLKPQHPLLQKLEPEEEFKYQIKRLPTSLGSISGKVLDFTFESVGRDTESSPAVTAVTETGAMTWTLLDN</sequence>
<dbReference type="InterPro" id="IPR036047">
    <property type="entry name" value="F-box-like_dom_sf"/>
</dbReference>
<dbReference type="CDD" id="cd09917">
    <property type="entry name" value="F-box_SF"/>
    <property type="match status" value="1"/>
</dbReference>
<evidence type="ECO:0000256" key="1">
    <source>
        <dbReference type="SAM" id="MobiDB-lite"/>
    </source>
</evidence>
<dbReference type="SMART" id="SM00256">
    <property type="entry name" value="FBOX"/>
    <property type="match status" value="1"/>
</dbReference>
<feature type="compositionally biased region" description="Low complexity" evidence="1">
    <location>
        <begin position="87"/>
        <end position="98"/>
    </location>
</feature>
<organism evidence="3 4">
    <name type="scientific">Aureobasidium pullulans</name>
    <name type="common">Black yeast</name>
    <name type="synonym">Pullularia pullulans</name>
    <dbReference type="NCBI Taxonomy" id="5580"/>
    <lineage>
        <taxon>Eukaryota</taxon>
        <taxon>Fungi</taxon>
        <taxon>Dikarya</taxon>
        <taxon>Ascomycota</taxon>
        <taxon>Pezizomycotina</taxon>
        <taxon>Dothideomycetes</taxon>
        <taxon>Dothideomycetidae</taxon>
        <taxon>Dothideales</taxon>
        <taxon>Saccotheciaceae</taxon>
        <taxon>Aureobasidium</taxon>
    </lineage>
</organism>
<dbReference type="InterPro" id="IPR001810">
    <property type="entry name" value="F-box_dom"/>
</dbReference>
<feature type="compositionally biased region" description="Basic residues" evidence="1">
    <location>
        <begin position="99"/>
        <end position="112"/>
    </location>
</feature>
<evidence type="ECO:0000259" key="2">
    <source>
        <dbReference type="PROSITE" id="PS50181"/>
    </source>
</evidence>
<dbReference type="Pfam" id="PF12937">
    <property type="entry name" value="F-box-like"/>
    <property type="match status" value="1"/>
</dbReference>
<protein>
    <recommendedName>
        <fullName evidence="2">F-box domain-containing protein</fullName>
    </recommendedName>
</protein>
<proteinExistence type="predicted"/>
<dbReference type="EMBL" id="QZBS01000077">
    <property type="protein sequence ID" value="THZ74318.1"/>
    <property type="molecule type" value="Genomic_DNA"/>
</dbReference>
<dbReference type="SUPFAM" id="SSF82171">
    <property type="entry name" value="DPP6 N-terminal domain-like"/>
    <property type="match status" value="1"/>
</dbReference>
<dbReference type="Proteomes" id="UP000309734">
    <property type="component" value="Unassembled WGS sequence"/>
</dbReference>
<feature type="domain" description="F-box" evidence="2">
    <location>
        <begin position="133"/>
        <end position="180"/>
    </location>
</feature>
<dbReference type="Gene3D" id="1.20.1280.50">
    <property type="match status" value="1"/>
</dbReference>
<evidence type="ECO:0000313" key="3">
    <source>
        <dbReference type="EMBL" id="THZ74318.1"/>
    </source>
</evidence>
<dbReference type="SUPFAM" id="SSF81383">
    <property type="entry name" value="F-box domain"/>
    <property type="match status" value="1"/>
</dbReference>
<feature type="region of interest" description="Disordered" evidence="1">
    <location>
        <begin position="68"/>
        <end position="132"/>
    </location>
</feature>